<dbReference type="Proteomes" id="UP001448207">
    <property type="component" value="Unassembled WGS sequence"/>
</dbReference>
<sequence>MSQTSPYTLKEETIRNNPILNKTPPVFSGRCKLVDSWINDMKMYIHFHEFNEQDALYIIPAHLSGMVRVWHEVDTKRITIKTIDNRDQRQSKETGKQCTEINSNAARRIFSDYPFHSDLFPEEDVAFWILKTKSFIHFNLFSEEDAINAIPVLFHNFSADKTISRMLLNCRTSGEMYKVILENYDDDLFDLF</sequence>
<evidence type="ECO:0000313" key="2">
    <source>
        <dbReference type="Proteomes" id="UP001448207"/>
    </source>
</evidence>
<proteinExistence type="predicted"/>
<keyword evidence="2" id="KW-1185">Reference proteome</keyword>
<gene>
    <name evidence="1" type="ORF">J3Q64DRAFT_1841556</name>
</gene>
<name>A0ABR3AJ39_PHYBL</name>
<evidence type="ECO:0000313" key="1">
    <source>
        <dbReference type="EMBL" id="KAL0075540.1"/>
    </source>
</evidence>
<accession>A0ABR3AJ39</accession>
<organism evidence="1 2">
    <name type="scientific">Phycomyces blakesleeanus</name>
    <dbReference type="NCBI Taxonomy" id="4837"/>
    <lineage>
        <taxon>Eukaryota</taxon>
        <taxon>Fungi</taxon>
        <taxon>Fungi incertae sedis</taxon>
        <taxon>Mucoromycota</taxon>
        <taxon>Mucoromycotina</taxon>
        <taxon>Mucoromycetes</taxon>
        <taxon>Mucorales</taxon>
        <taxon>Phycomycetaceae</taxon>
        <taxon>Phycomyces</taxon>
    </lineage>
</organism>
<protein>
    <submittedName>
        <fullName evidence="1">Uncharacterized protein</fullName>
    </submittedName>
</protein>
<reference evidence="1 2" key="1">
    <citation type="submission" date="2024-04" db="EMBL/GenBank/DDBJ databases">
        <title>Symmetric and asymmetric DNA N6-adenine methylation regulates different biological responses in Mucorales.</title>
        <authorList>
            <consortium name="Lawrence Berkeley National Laboratory"/>
            <person name="Lax C."/>
            <person name="Mondo S.J."/>
            <person name="Osorio-Concepcion M."/>
            <person name="Muszewska A."/>
            <person name="Corrochano-Luque M."/>
            <person name="Gutierrez G."/>
            <person name="Riley R."/>
            <person name="Lipzen A."/>
            <person name="Guo J."/>
            <person name="Hundley H."/>
            <person name="Amirebrahimi M."/>
            <person name="Ng V."/>
            <person name="Lorenzo-Gutierrez D."/>
            <person name="Binder U."/>
            <person name="Yang J."/>
            <person name="Song Y."/>
            <person name="Canovas D."/>
            <person name="Navarro E."/>
            <person name="Freitag M."/>
            <person name="Gabaldon T."/>
            <person name="Grigoriev I.V."/>
            <person name="Corrochano L.M."/>
            <person name="Nicolas F.E."/>
            <person name="Garre V."/>
        </authorList>
    </citation>
    <scope>NUCLEOTIDE SEQUENCE [LARGE SCALE GENOMIC DNA]</scope>
    <source>
        <strain evidence="1 2">L51</strain>
    </source>
</reference>
<dbReference type="EMBL" id="JBCLYO010000036">
    <property type="protein sequence ID" value="KAL0075540.1"/>
    <property type="molecule type" value="Genomic_DNA"/>
</dbReference>
<comment type="caution">
    <text evidence="1">The sequence shown here is derived from an EMBL/GenBank/DDBJ whole genome shotgun (WGS) entry which is preliminary data.</text>
</comment>